<keyword evidence="2" id="KW-1185">Reference proteome</keyword>
<feature type="non-terminal residue" evidence="1">
    <location>
        <position position="1"/>
    </location>
</feature>
<accession>A0A8J2KQS2</accession>
<evidence type="ECO:0008006" key="3">
    <source>
        <dbReference type="Google" id="ProtNLM"/>
    </source>
</evidence>
<dbReference type="Proteomes" id="UP000708208">
    <property type="component" value="Unassembled WGS sequence"/>
</dbReference>
<organism evidence="1 2">
    <name type="scientific">Allacma fusca</name>
    <dbReference type="NCBI Taxonomy" id="39272"/>
    <lineage>
        <taxon>Eukaryota</taxon>
        <taxon>Metazoa</taxon>
        <taxon>Ecdysozoa</taxon>
        <taxon>Arthropoda</taxon>
        <taxon>Hexapoda</taxon>
        <taxon>Collembola</taxon>
        <taxon>Symphypleona</taxon>
        <taxon>Sminthuridae</taxon>
        <taxon>Allacma</taxon>
    </lineage>
</organism>
<feature type="non-terminal residue" evidence="1">
    <location>
        <position position="77"/>
    </location>
</feature>
<evidence type="ECO:0000313" key="2">
    <source>
        <dbReference type="Proteomes" id="UP000708208"/>
    </source>
</evidence>
<evidence type="ECO:0000313" key="1">
    <source>
        <dbReference type="EMBL" id="CAG7820777.1"/>
    </source>
</evidence>
<dbReference type="EMBL" id="CAJVCH010489716">
    <property type="protein sequence ID" value="CAG7820777.1"/>
    <property type="molecule type" value="Genomic_DNA"/>
</dbReference>
<sequence>DMHCHRRHRITEHIFVCHIQKRFQKRNHHLIETSPNEFLYAGKYRVTKNGEDQYECVNCTIVYNRKTIITHLRHRHL</sequence>
<name>A0A8J2KQS2_9HEXA</name>
<dbReference type="AlphaFoldDB" id="A0A8J2KQS2"/>
<reference evidence="1" key="1">
    <citation type="submission" date="2021-06" db="EMBL/GenBank/DDBJ databases">
        <authorList>
            <person name="Hodson N. C."/>
            <person name="Mongue J. A."/>
            <person name="Jaron S. K."/>
        </authorList>
    </citation>
    <scope>NUCLEOTIDE SEQUENCE</scope>
</reference>
<comment type="caution">
    <text evidence="1">The sequence shown here is derived from an EMBL/GenBank/DDBJ whole genome shotgun (WGS) entry which is preliminary data.</text>
</comment>
<proteinExistence type="predicted"/>
<protein>
    <recommendedName>
        <fullName evidence="3">C2H2-type domain-containing protein</fullName>
    </recommendedName>
</protein>
<gene>
    <name evidence="1" type="ORF">AFUS01_LOCUS31149</name>
</gene>